<dbReference type="EMBL" id="CP101185">
    <property type="protein sequence ID" value="UYV97505.1"/>
    <property type="molecule type" value="Genomic_DNA"/>
</dbReference>
<evidence type="ECO:0000256" key="9">
    <source>
        <dbReference type="SAM" id="Phobius"/>
    </source>
</evidence>
<dbReference type="CDD" id="cd06579">
    <property type="entry name" value="TM_PBP1_transp_AraH_like"/>
    <property type="match status" value="1"/>
</dbReference>
<dbReference type="PANTHER" id="PTHR32196:SF71">
    <property type="entry name" value="AUTOINDUCER 2 IMPORT SYSTEM PERMEASE PROTEIN LSRD"/>
    <property type="match status" value="1"/>
</dbReference>
<feature type="transmembrane region" description="Helical" evidence="9">
    <location>
        <begin position="134"/>
        <end position="155"/>
    </location>
</feature>
<evidence type="ECO:0000256" key="5">
    <source>
        <dbReference type="ARBA" id="ARBA00022692"/>
    </source>
</evidence>
<evidence type="ECO:0000256" key="4">
    <source>
        <dbReference type="ARBA" id="ARBA00022519"/>
    </source>
</evidence>
<feature type="transmembrane region" description="Helical" evidence="9">
    <location>
        <begin position="258"/>
        <end position="275"/>
    </location>
</feature>
<evidence type="ECO:0000256" key="6">
    <source>
        <dbReference type="ARBA" id="ARBA00022989"/>
    </source>
</evidence>
<proteinExistence type="predicted"/>
<dbReference type="GO" id="GO:0005886">
    <property type="term" value="C:plasma membrane"/>
    <property type="evidence" value="ECO:0007669"/>
    <property type="project" value="UniProtKB-SubCell"/>
</dbReference>
<keyword evidence="2" id="KW-0813">Transport</keyword>
<comment type="subcellular location">
    <subcellularLocation>
        <location evidence="1">Cell membrane</location>
        <topology evidence="1">Multi-pass membrane protein</topology>
    </subcellularLocation>
</comment>
<evidence type="ECO:0000256" key="2">
    <source>
        <dbReference type="ARBA" id="ARBA00022448"/>
    </source>
</evidence>
<evidence type="ECO:0000256" key="3">
    <source>
        <dbReference type="ARBA" id="ARBA00022475"/>
    </source>
</evidence>
<dbReference type="RefSeq" id="WP_021474687.1">
    <property type="nucleotide sequence ID" value="NZ_BDMH01000049.1"/>
</dbReference>
<sequence>MTTIRYSAQRQPLFSRTLHSFATPGGAIYLLLLALLIILTFYNPSLAEPDQMTRFIGRSVPIAVVAIGQYFVIVAGEFDLSMGAVISAQVVLAGNLIGQEPSRIPQVMVLMMVLGTVVGLVNGVLTSLLKVPSFITTLGTALVLSGLTFYFTGGAPSGNPADAFRAIGRGGLQNVPLIGFVPYSVLVLLFVAIGAAWLMKKPFGRMLIAVGDNPATTALAGASPWWIRTKAFILSSTAATVAAVLMVGYAGVSPVVGQGYEFTAITAVVLGGVALGGGRGAVLSAVAGAYVLETLVSILNFAGVQSTWRPSVQGAIIILALGIPLLRMKRPAWLTKRPVNRNTPDDQ</sequence>
<dbReference type="GO" id="GO:0022857">
    <property type="term" value="F:transmembrane transporter activity"/>
    <property type="evidence" value="ECO:0007669"/>
    <property type="project" value="InterPro"/>
</dbReference>
<feature type="transmembrane region" description="Helical" evidence="9">
    <location>
        <begin position="231"/>
        <end position="252"/>
    </location>
</feature>
<feature type="transmembrane region" description="Helical" evidence="9">
    <location>
        <begin position="21"/>
        <end position="43"/>
    </location>
</feature>
<name>A0AAX3EHF5_PAEUR</name>
<keyword evidence="11" id="KW-1185">Reference proteome</keyword>
<keyword evidence="3" id="KW-1003">Cell membrane</keyword>
<keyword evidence="5 9" id="KW-0812">Transmembrane</keyword>
<dbReference type="PANTHER" id="PTHR32196">
    <property type="entry name" value="ABC TRANSPORTER PERMEASE PROTEIN YPHD-RELATED-RELATED"/>
    <property type="match status" value="1"/>
</dbReference>
<accession>A0AAX3EHF5</accession>
<reference evidence="10" key="1">
    <citation type="submission" date="2022-07" db="EMBL/GenBank/DDBJ databases">
        <authorList>
            <person name="Wu T."/>
        </authorList>
    </citation>
    <scope>NUCLEOTIDE SEQUENCE</scope>
    <source>
        <strain evidence="10">SD-1</strain>
    </source>
</reference>
<evidence type="ECO:0000256" key="1">
    <source>
        <dbReference type="ARBA" id="ARBA00004651"/>
    </source>
</evidence>
<protein>
    <recommendedName>
        <fullName evidence="8">Autoinducer 2 import system permease protein LsrD</fullName>
    </recommendedName>
</protein>
<evidence type="ECO:0000313" key="11">
    <source>
        <dbReference type="Proteomes" id="UP001163293"/>
    </source>
</evidence>
<keyword evidence="6 9" id="KW-1133">Transmembrane helix</keyword>
<feature type="transmembrane region" description="Helical" evidence="9">
    <location>
        <begin position="55"/>
        <end position="73"/>
    </location>
</feature>
<organism evidence="10 11">
    <name type="scientific">Paenarthrobacter ureafaciens</name>
    <dbReference type="NCBI Taxonomy" id="37931"/>
    <lineage>
        <taxon>Bacteria</taxon>
        <taxon>Bacillati</taxon>
        <taxon>Actinomycetota</taxon>
        <taxon>Actinomycetes</taxon>
        <taxon>Micrococcales</taxon>
        <taxon>Micrococcaceae</taxon>
        <taxon>Paenarthrobacter</taxon>
    </lineage>
</organism>
<gene>
    <name evidence="10" type="ORF">NL394_21170</name>
</gene>
<dbReference type="AlphaFoldDB" id="A0AAX3EHF5"/>
<evidence type="ECO:0000256" key="8">
    <source>
        <dbReference type="ARBA" id="ARBA00039381"/>
    </source>
</evidence>
<dbReference type="Proteomes" id="UP001163293">
    <property type="component" value="Chromosome"/>
</dbReference>
<evidence type="ECO:0000313" key="10">
    <source>
        <dbReference type="EMBL" id="UYV97505.1"/>
    </source>
</evidence>
<evidence type="ECO:0000256" key="7">
    <source>
        <dbReference type="ARBA" id="ARBA00023136"/>
    </source>
</evidence>
<dbReference type="InterPro" id="IPR001851">
    <property type="entry name" value="ABC_transp_permease"/>
</dbReference>
<feature type="transmembrane region" description="Helical" evidence="9">
    <location>
        <begin position="104"/>
        <end position="125"/>
    </location>
</feature>
<feature type="transmembrane region" description="Helical" evidence="9">
    <location>
        <begin position="308"/>
        <end position="326"/>
    </location>
</feature>
<keyword evidence="4" id="KW-0997">Cell inner membrane</keyword>
<keyword evidence="7 9" id="KW-0472">Membrane</keyword>
<dbReference type="Pfam" id="PF02653">
    <property type="entry name" value="BPD_transp_2"/>
    <property type="match status" value="1"/>
</dbReference>
<feature type="transmembrane region" description="Helical" evidence="9">
    <location>
        <begin position="175"/>
        <end position="198"/>
    </location>
</feature>
<feature type="transmembrane region" description="Helical" evidence="9">
    <location>
        <begin position="282"/>
        <end position="302"/>
    </location>
</feature>